<dbReference type="SUPFAM" id="SSF52540">
    <property type="entry name" value="P-loop containing nucleoside triphosphate hydrolases"/>
    <property type="match status" value="1"/>
</dbReference>
<accession>A0AAU8H4Q9</accession>
<dbReference type="Pfam" id="PF00910">
    <property type="entry name" value="RNA_helicase"/>
    <property type="match status" value="1"/>
</dbReference>
<name>A0AAU8H4Q9_9VIRU</name>
<sequence>MQIFRDRCFFITVQGPKGRGTDWRFCWPSEWQGKYDFRTYVYELGREATSPHIHILIYFHNLRTSNRLAANIMKINPGCEISVERRRGTWKEALDYIDKQDETKIDGMPPVREGKEPREKERKMDKEERMKMIVDTIKDSGLKGLVENDAEAILKYSSGCKTIRNLVGPSAEKRSLEVTIVWGDAGTGKSTWCQQEAFRKWEREEVYFYTKVGGARDTTWFNGYMGQQCIILDDICGRTMQLEYILKITGNDPIYVENKRKL</sequence>
<evidence type="ECO:0000313" key="3">
    <source>
        <dbReference type="EMBL" id="XCH56250.1"/>
    </source>
</evidence>
<feature type="domain" description="Helicase superfamily 3 single-stranded DNA/RNA virus" evidence="2">
    <location>
        <begin position="180"/>
        <end position="246"/>
    </location>
</feature>
<dbReference type="Gene3D" id="3.40.1310.20">
    <property type="match status" value="1"/>
</dbReference>
<organism evidence="3">
    <name type="scientific">CRESS DNA virus</name>
    <dbReference type="NCBI Taxonomy" id="3138951"/>
    <lineage>
        <taxon>Viruses</taxon>
    </lineage>
</organism>
<feature type="compositionally biased region" description="Basic and acidic residues" evidence="1">
    <location>
        <begin position="112"/>
        <end position="125"/>
    </location>
</feature>
<dbReference type="GO" id="GO:0003723">
    <property type="term" value="F:RNA binding"/>
    <property type="evidence" value="ECO:0007669"/>
    <property type="project" value="InterPro"/>
</dbReference>
<evidence type="ECO:0000259" key="2">
    <source>
        <dbReference type="Pfam" id="PF00910"/>
    </source>
</evidence>
<dbReference type="EMBL" id="PP728732">
    <property type="protein sequence ID" value="XCH56250.1"/>
    <property type="molecule type" value="Genomic_DNA"/>
</dbReference>
<reference evidence="3" key="1">
    <citation type="submission" date="2024-04" db="EMBL/GenBank/DDBJ databases">
        <authorList>
            <person name="He B."/>
            <person name="Yi L."/>
            <person name="Yan G."/>
            <person name="Tu C."/>
        </authorList>
    </citation>
    <scope>NUCLEOTIDE SEQUENCE</scope>
    <source>
        <strain evidence="3">XJ21C/CHN/2016</strain>
    </source>
</reference>
<dbReference type="InterPro" id="IPR000605">
    <property type="entry name" value="Helicase_SF3_ssDNA/RNA_vir"/>
</dbReference>
<proteinExistence type="predicted"/>
<feature type="region of interest" description="Disordered" evidence="1">
    <location>
        <begin position="105"/>
        <end position="125"/>
    </location>
</feature>
<dbReference type="GO" id="GO:0003724">
    <property type="term" value="F:RNA helicase activity"/>
    <property type="evidence" value="ECO:0007669"/>
    <property type="project" value="InterPro"/>
</dbReference>
<dbReference type="Gene3D" id="3.40.50.300">
    <property type="entry name" value="P-loop containing nucleotide triphosphate hydrolases"/>
    <property type="match status" value="1"/>
</dbReference>
<protein>
    <submittedName>
        <fullName evidence="3">Rep</fullName>
    </submittedName>
</protein>
<evidence type="ECO:0000256" key="1">
    <source>
        <dbReference type="SAM" id="MobiDB-lite"/>
    </source>
</evidence>
<dbReference type="InterPro" id="IPR027417">
    <property type="entry name" value="P-loop_NTPase"/>
</dbReference>